<keyword evidence="4" id="KW-1185">Reference proteome</keyword>
<feature type="transmembrane region" description="Helical" evidence="2">
    <location>
        <begin position="148"/>
        <end position="171"/>
    </location>
</feature>
<evidence type="ECO:0000256" key="2">
    <source>
        <dbReference type="SAM" id="Phobius"/>
    </source>
</evidence>
<feature type="compositionally biased region" description="Pro residues" evidence="1">
    <location>
        <begin position="44"/>
        <end position="92"/>
    </location>
</feature>
<comment type="caution">
    <text evidence="3">The sequence shown here is derived from an EMBL/GenBank/DDBJ whole genome shotgun (WGS) entry which is preliminary data.</text>
</comment>
<dbReference type="RefSeq" id="WP_203929931.1">
    <property type="nucleotide sequence ID" value="NZ_BOPH01000072.1"/>
</dbReference>
<dbReference type="SUPFAM" id="SSF54427">
    <property type="entry name" value="NTF2-like"/>
    <property type="match status" value="1"/>
</dbReference>
<keyword evidence="2" id="KW-0812">Transmembrane</keyword>
<keyword evidence="2" id="KW-1133">Transmembrane helix</keyword>
<dbReference type="Proteomes" id="UP000635606">
    <property type="component" value="Unassembled WGS sequence"/>
</dbReference>
<dbReference type="EMBL" id="BOPH01000072">
    <property type="protein sequence ID" value="GIJ70025.1"/>
    <property type="molecule type" value="Genomic_DNA"/>
</dbReference>
<protein>
    <submittedName>
        <fullName evidence="3">Uncharacterized protein</fullName>
    </submittedName>
</protein>
<dbReference type="Gene3D" id="3.10.450.50">
    <property type="match status" value="1"/>
</dbReference>
<feature type="compositionally biased region" description="Pro residues" evidence="1">
    <location>
        <begin position="1"/>
        <end position="28"/>
    </location>
</feature>
<organism evidence="3 4">
    <name type="scientific">Virgisporangium ochraceum</name>
    <dbReference type="NCBI Taxonomy" id="65505"/>
    <lineage>
        <taxon>Bacteria</taxon>
        <taxon>Bacillati</taxon>
        <taxon>Actinomycetota</taxon>
        <taxon>Actinomycetes</taxon>
        <taxon>Micromonosporales</taxon>
        <taxon>Micromonosporaceae</taxon>
        <taxon>Virgisporangium</taxon>
    </lineage>
</organism>
<accession>A0A8J3ZYX4</accession>
<dbReference type="AlphaFoldDB" id="A0A8J3ZYX4"/>
<feature type="region of interest" description="Disordered" evidence="1">
    <location>
        <begin position="1"/>
        <end position="141"/>
    </location>
</feature>
<sequence length="346" mass="35585">MAGPPGFPAPVTGPPMAGPPMAGPPVGRPPGFGEPAPVAQYEVVPPPVQPGFDAPPPVQPGFDGPPPVQPGPPAQPGFDGPPPGFDGPPPAQPDLQSGPPAGYESAYVGYQQPAYDPNHPSYQPAPAFVPAEAYGPSPAPPPGDRRRWWAPVLLVVVLLLAGGAIATVLLVDGNGDRENTANPQPTPTGVSSPTRTPPSPTASASPSAPPRLVTTDPSVSDSRAAAVADMFEDYFTAINNRDYDAALAAYDPAGVINPGDARQVADFKQAISTTTDSQIVLRSVGPPASGRGVLDARVTFRSNQQPGYGPRERPTETCTAWDVTYALSQPAGEYKIVIGKATHAPC</sequence>
<evidence type="ECO:0000256" key="1">
    <source>
        <dbReference type="SAM" id="MobiDB-lite"/>
    </source>
</evidence>
<evidence type="ECO:0000313" key="3">
    <source>
        <dbReference type="EMBL" id="GIJ70025.1"/>
    </source>
</evidence>
<gene>
    <name evidence="3" type="ORF">Voc01_049420</name>
</gene>
<reference evidence="3" key="1">
    <citation type="submission" date="2021-01" db="EMBL/GenBank/DDBJ databases">
        <title>Whole genome shotgun sequence of Virgisporangium ochraceum NBRC 16418.</title>
        <authorList>
            <person name="Komaki H."/>
            <person name="Tamura T."/>
        </authorList>
    </citation>
    <scope>NUCLEOTIDE SEQUENCE</scope>
    <source>
        <strain evidence="3">NBRC 16418</strain>
    </source>
</reference>
<proteinExistence type="predicted"/>
<name>A0A8J3ZYX4_9ACTN</name>
<feature type="region of interest" description="Disordered" evidence="1">
    <location>
        <begin position="174"/>
        <end position="218"/>
    </location>
</feature>
<dbReference type="InterPro" id="IPR032710">
    <property type="entry name" value="NTF2-like_dom_sf"/>
</dbReference>
<keyword evidence="2" id="KW-0472">Membrane</keyword>
<evidence type="ECO:0000313" key="4">
    <source>
        <dbReference type="Proteomes" id="UP000635606"/>
    </source>
</evidence>